<dbReference type="InterPro" id="IPR038765">
    <property type="entry name" value="Papain-like_cys_pep_sf"/>
</dbReference>
<dbReference type="InterPro" id="IPR036365">
    <property type="entry name" value="PGBD-like_sf"/>
</dbReference>
<dbReference type="SUPFAM" id="SSF69360">
    <property type="entry name" value="Cell wall binding repeat"/>
    <property type="match status" value="1"/>
</dbReference>
<sequence length="520" mass="56587">MHWTRTTVRRLAAASLAAALALPLAAQAAAADDPGTTPSPSAPASAFPSGAGNRLGPAPSERRPDAGASPSAPPSAPADADPAVEEPRDEEPRAAAVPAIAPSSFNPAGAWVKADWRWWWRNPDGTYPYSQCAPIDYAIYCFDAEGYMRTGWWKDAAGWHYNRASGTRYTGWLKDRGHWYYLDTSSGVMRTGSLVVGGARYFLAADGAMALGWIKHADGWRYYTPATGAMATGWLGLDEWYYMDPSSGVMATGSRSIGGKTYWFYDSGAWWAYWAPSWFLQPTKTITPLGGASNNLTKGMNGVKVRIVQQSLGLWSPSKLASVDDSLMSAVANFQSRAGLPPTGVVDKATWDALGTGYDWFAIEDYHATPIRLSATRSERIEAMIGYAQNQIGSSYTWGGAGPYALGYDCSGLVLQSLYAGGLDPQPINTHRHAWPDYRTSQELFRHPRMQHIPLSQRQRGDLIFYVNGSGTITHVAIYLGGDQVVHTDWMGRPARIEHITVGYGWGGIVGDVVRPFPEN</sequence>
<name>A0ABY1I9H5_9ACTO</name>
<evidence type="ECO:0000313" key="9">
    <source>
        <dbReference type="EMBL" id="SHI80832.1"/>
    </source>
</evidence>
<feature type="region of interest" description="Disordered" evidence="6">
    <location>
        <begin position="26"/>
        <end position="99"/>
    </location>
</feature>
<dbReference type="PANTHER" id="PTHR47359">
    <property type="entry name" value="PEPTIDOGLYCAN DL-ENDOPEPTIDASE CWLO"/>
    <property type="match status" value="1"/>
</dbReference>
<evidence type="ECO:0000256" key="4">
    <source>
        <dbReference type="ARBA" id="ARBA00022801"/>
    </source>
</evidence>
<evidence type="ECO:0000256" key="1">
    <source>
        <dbReference type="ARBA" id="ARBA00007074"/>
    </source>
</evidence>
<dbReference type="Pfam" id="PF19127">
    <property type="entry name" value="Choline_bind_3"/>
    <property type="match status" value="1"/>
</dbReference>
<dbReference type="Pfam" id="PF01471">
    <property type="entry name" value="PG_binding_1"/>
    <property type="match status" value="1"/>
</dbReference>
<keyword evidence="10" id="KW-1185">Reference proteome</keyword>
<comment type="caution">
    <text evidence="9">The sequence shown here is derived from an EMBL/GenBank/DDBJ whole genome shotgun (WGS) entry which is preliminary data.</text>
</comment>
<reference evidence="9 10" key="1">
    <citation type="submission" date="2016-11" db="EMBL/GenBank/DDBJ databases">
        <authorList>
            <person name="Varghese N."/>
            <person name="Submissions S."/>
        </authorList>
    </citation>
    <scope>NUCLEOTIDE SEQUENCE [LARGE SCALE GENOMIC DNA]</scope>
    <source>
        <strain evidence="9 10">PA</strain>
    </source>
</reference>
<evidence type="ECO:0000256" key="3">
    <source>
        <dbReference type="ARBA" id="ARBA00022737"/>
    </source>
</evidence>
<keyword evidence="4" id="KW-0378">Hydrolase</keyword>
<dbReference type="EMBL" id="FQYL01000005">
    <property type="protein sequence ID" value="SHI80832.1"/>
    <property type="molecule type" value="Genomic_DNA"/>
</dbReference>
<dbReference type="Proteomes" id="UP000184390">
    <property type="component" value="Unassembled WGS sequence"/>
</dbReference>
<feature type="signal peptide" evidence="7">
    <location>
        <begin position="1"/>
        <end position="28"/>
    </location>
</feature>
<dbReference type="RefSeq" id="WP_073452571.1">
    <property type="nucleotide sequence ID" value="NZ_FQYL01000005.1"/>
</dbReference>
<evidence type="ECO:0000259" key="8">
    <source>
        <dbReference type="PROSITE" id="PS51935"/>
    </source>
</evidence>
<evidence type="ECO:0000313" key="10">
    <source>
        <dbReference type="Proteomes" id="UP000184390"/>
    </source>
</evidence>
<dbReference type="SUPFAM" id="SSF54001">
    <property type="entry name" value="Cysteine proteinases"/>
    <property type="match status" value="1"/>
</dbReference>
<dbReference type="PROSITE" id="PS51935">
    <property type="entry name" value="NLPC_P60"/>
    <property type="match status" value="1"/>
</dbReference>
<protein>
    <submittedName>
        <fullName evidence="9">Glucan-binding domain-containing protein (YG repeat)</fullName>
    </submittedName>
</protein>
<dbReference type="InterPro" id="IPR051794">
    <property type="entry name" value="PG_Endopeptidase_C40"/>
</dbReference>
<evidence type="ECO:0000256" key="5">
    <source>
        <dbReference type="ARBA" id="ARBA00022807"/>
    </source>
</evidence>
<comment type="similarity">
    <text evidence="1">Belongs to the peptidase C40 family.</text>
</comment>
<dbReference type="InterPro" id="IPR000064">
    <property type="entry name" value="NLP_P60_dom"/>
</dbReference>
<dbReference type="Gene3D" id="3.90.1720.10">
    <property type="entry name" value="endopeptidase domain like (from Nostoc punctiforme)"/>
    <property type="match status" value="1"/>
</dbReference>
<keyword evidence="3" id="KW-0677">Repeat</keyword>
<dbReference type="Gene3D" id="1.10.101.10">
    <property type="entry name" value="PGBD-like superfamily/PGBD"/>
    <property type="match status" value="1"/>
</dbReference>
<accession>A0ABY1I9H5</accession>
<dbReference type="SUPFAM" id="SSF47090">
    <property type="entry name" value="PGBD-like"/>
    <property type="match status" value="1"/>
</dbReference>
<evidence type="ECO:0000256" key="6">
    <source>
        <dbReference type="SAM" id="MobiDB-lite"/>
    </source>
</evidence>
<dbReference type="PANTHER" id="PTHR47359:SF3">
    <property type="entry name" value="NLP_P60 DOMAIN-CONTAINING PROTEIN-RELATED"/>
    <property type="match status" value="1"/>
</dbReference>
<feature type="domain" description="NlpC/P60" evidence="8">
    <location>
        <begin position="378"/>
        <end position="517"/>
    </location>
</feature>
<evidence type="ECO:0000256" key="7">
    <source>
        <dbReference type="SAM" id="SignalP"/>
    </source>
</evidence>
<gene>
    <name evidence="9" type="ORF">SAMN05216246_10578</name>
</gene>
<keyword evidence="5" id="KW-0788">Thiol protease</keyword>
<dbReference type="Pfam" id="PF00877">
    <property type="entry name" value="NLPC_P60"/>
    <property type="match status" value="1"/>
</dbReference>
<dbReference type="InterPro" id="IPR036366">
    <property type="entry name" value="PGBDSf"/>
</dbReference>
<feature type="chain" id="PRO_5045345320" evidence="7">
    <location>
        <begin position="29"/>
        <end position="520"/>
    </location>
</feature>
<proteinExistence type="inferred from homology"/>
<dbReference type="Gene3D" id="2.10.270.10">
    <property type="entry name" value="Cholin Binding"/>
    <property type="match status" value="2"/>
</dbReference>
<evidence type="ECO:0000256" key="2">
    <source>
        <dbReference type="ARBA" id="ARBA00022670"/>
    </source>
</evidence>
<organism evidence="9 10">
    <name type="scientific">Actinomyces denticolens</name>
    <dbReference type="NCBI Taxonomy" id="52767"/>
    <lineage>
        <taxon>Bacteria</taxon>
        <taxon>Bacillati</taxon>
        <taxon>Actinomycetota</taxon>
        <taxon>Actinomycetes</taxon>
        <taxon>Actinomycetales</taxon>
        <taxon>Actinomycetaceae</taxon>
        <taxon>Actinomyces</taxon>
    </lineage>
</organism>
<keyword evidence="7" id="KW-0732">Signal</keyword>
<keyword evidence="2" id="KW-0645">Protease</keyword>
<dbReference type="Pfam" id="PF01473">
    <property type="entry name" value="Choline_bind_1"/>
    <property type="match status" value="1"/>
</dbReference>
<dbReference type="InterPro" id="IPR002477">
    <property type="entry name" value="Peptidoglycan-bd-like"/>
</dbReference>
<dbReference type="InterPro" id="IPR018337">
    <property type="entry name" value="Cell_wall/Cho-bd_repeat"/>
</dbReference>
<feature type="compositionally biased region" description="Low complexity" evidence="6">
    <location>
        <begin position="26"/>
        <end position="52"/>
    </location>
</feature>